<sequence>MSKCSIDLFDGHCDTILQRYLLGGSLCKNDGHIDLERADKYHRYAQFFALFGAAEDFPNRNFTPTRLWTVFQEEYAVFQREMQANEERITFCRNRAEADQAFASGKAAAFLSVEGAELLDCSLERLEQAHAMGVRAVNLTWNHVNDLSGTNVEEPERGLTAQGRAFVHKMEKLGMLIDVSHLSDPGFWDVSELLDGPFFSSHSNSRALCSNSRNLTDAQFTAIIEHDGVAGLNLYADFLGENPDIDTVVAHLEHFLELGGERNVALGGDLDGCDILPTGIAGIQDLDRLWERLQQRNYSESLLRALFFENLMRVVSKVCTM</sequence>
<dbReference type="Proteomes" id="UP001440599">
    <property type="component" value="Unassembled WGS sequence"/>
</dbReference>
<dbReference type="InterPro" id="IPR032466">
    <property type="entry name" value="Metal_Hydrolase"/>
</dbReference>
<dbReference type="Pfam" id="PF01244">
    <property type="entry name" value="Peptidase_M19"/>
    <property type="match status" value="1"/>
</dbReference>
<dbReference type="RefSeq" id="WP_349138898.1">
    <property type="nucleotide sequence ID" value="NZ_JBBMFT010000001.1"/>
</dbReference>
<keyword evidence="2" id="KW-1185">Reference proteome</keyword>
<proteinExistence type="predicted"/>
<dbReference type="PROSITE" id="PS51365">
    <property type="entry name" value="RENAL_DIPEPTIDASE_2"/>
    <property type="match status" value="1"/>
</dbReference>
<organism evidence="1 2">
    <name type="scientific">Flavonifractor hominis</name>
    <dbReference type="NCBI Taxonomy" id="3133178"/>
    <lineage>
        <taxon>Bacteria</taxon>
        <taxon>Bacillati</taxon>
        <taxon>Bacillota</taxon>
        <taxon>Clostridia</taxon>
        <taxon>Eubacteriales</taxon>
        <taxon>Oscillospiraceae</taxon>
        <taxon>Flavonifractor</taxon>
    </lineage>
</organism>
<evidence type="ECO:0000313" key="2">
    <source>
        <dbReference type="Proteomes" id="UP001440599"/>
    </source>
</evidence>
<dbReference type="EMBL" id="JBBMFT010000001">
    <property type="protein sequence ID" value="MEQ2455203.1"/>
    <property type="molecule type" value="Genomic_DNA"/>
</dbReference>
<dbReference type="InterPro" id="IPR008257">
    <property type="entry name" value="Pept_M19"/>
</dbReference>
<dbReference type="PANTHER" id="PTHR10443">
    <property type="entry name" value="MICROSOMAL DIPEPTIDASE"/>
    <property type="match status" value="1"/>
</dbReference>
<dbReference type="SUPFAM" id="SSF51556">
    <property type="entry name" value="Metallo-dependent hydrolases"/>
    <property type="match status" value="1"/>
</dbReference>
<dbReference type="PANTHER" id="PTHR10443:SF12">
    <property type="entry name" value="DIPEPTIDASE"/>
    <property type="match status" value="1"/>
</dbReference>
<name>A0ABV1EKT9_9FIRM</name>
<dbReference type="Gene3D" id="3.20.20.140">
    <property type="entry name" value="Metal-dependent hydrolases"/>
    <property type="match status" value="1"/>
</dbReference>
<evidence type="ECO:0000313" key="1">
    <source>
        <dbReference type="EMBL" id="MEQ2455203.1"/>
    </source>
</evidence>
<reference evidence="1 2" key="1">
    <citation type="submission" date="2024-03" db="EMBL/GenBank/DDBJ databases">
        <title>Human intestinal bacterial collection.</title>
        <authorList>
            <person name="Pauvert C."/>
            <person name="Hitch T.C.A."/>
            <person name="Clavel T."/>
        </authorList>
    </citation>
    <scope>NUCLEOTIDE SEQUENCE [LARGE SCALE GENOMIC DNA]</scope>
    <source>
        <strain evidence="1 2">CLA-AP-H34</strain>
    </source>
</reference>
<gene>
    <name evidence="1" type="ORF">WMO45_01605</name>
</gene>
<accession>A0ABV1EKT9</accession>
<protein>
    <submittedName>
        <fullName evidence="1">Dipeptidase</fullName>
    </submittedName>
</protein>
<dbReference type="CDD" id="cd01301">
    <property type="entry name" value="rDP_like"/>
    <property type="match status" value="1"/>
</dbReference>
<comment type="caution">
    <text evidence="1">The sequence shown here is derived from an EMBL/GenBank/DDBJ whole genome shotgun (WGS) entry which is preliminary data.</text>
</comment>